<dbReference type="GO" id="GO:0004930">
    <property type="term" value="F:G protein-coupled receptor activity"/>
    <property type="evidence" value="ECO:0007669"/>
    <property type="project" value="InterPro"/>
</dbReference>
<comment type="subcellular location">
    <subcellularLocation>
        <location evidence="1">Membrane</location>
        <topology evidence="1">Multi-pass membrane protein</topology>
    </subcellularLocation>
</comment>
<dbReference type="PROSITE" id="PS50261">
    <property type="entry name" value="G_PROTEIN_RECEP_F2_4"/>
    <property type="match status" value="1"/>
</dbReference>
<feature type="transmembrane region" description="Helical" evidence="5">
    <location>
        <begin position="671"/>
        <end position="692"/>
    </location>
</feature>
<keyword evidence="2 5" id="KW-0812">Transmembrane</keyword>
<feature type="transmembrane region" description="Helical" evidence="5">
    <location>
        <begin position="603"/>
        <end position="624"/>
    </location>
</feature>
<protein>
    <recommendedName>
        <fullName evidence="7">G-protein coupled receptors family 2 profile 2 domain-containing protein</fullName>
    </recommendedName>
</protein>
<dbReference type="Pfam" id="PF00002">
    <property type="entry name" value="7tm_2"/>
    <property type="match status" value="1"/>
</dbReference>
<evidence type="ECO:0000256" key="6">
    <source>
        <dbReference type="SAM" id="SignalP"/>
    </source>
</evidence>
<evidence type="ECO:0000259" key="7">
    <source>
        <dbReference type="PROSITE" id="PS50261"/>
    </source>
</evidence>
<dbReference type="GO" id="GO:0007166">
    <property type="term" value="P:cell surface receptor signaling pathway"/>
    <property type="evidence" value="ECO:0007669"/>
    <property type="project" value="InterPro"/>
</dbReference>
<feature type="transmembrane region" description="Helical" evidence="5">
    <location>
        <begin position="482"/>
        <end position="500"/>
    </location>
</feature>
<dbReference type="GO" id="GO:0016020">
    <property type="term" value="C:membrane"/>
    <property type="evidence" value="ECO:0007669"/>
    <property type="project" value="UniProtKB-SubCell"/>
</dbReference>
<sequence length="795" mass="89959">MTREFGFTFLSLLSVLSAGRQEEVHYVNYTLMLEETENNRFCGELRFCHNRIESFNVSPNDMVESKFGKSPCFCDADCVIYGDCCIDMAVKHWGNGKEDGSNLWVCTTLQDEDNIYMVGRCPSDYGDESVMQQCLRDSVPDSEYSHILDVPVFSSATNRTYVNVFCAHCNQAKELVPWTLHINCSKNVSQMFTVQELMKMATYSKGLRMWSVRLREEGVFMGQPLYCNLRVNEFQDFSNYLSEYNGRKCRPQVRECKEGRGSWSNSLKCDMYSLLVKNKTDGVVYKNPHCAACNRDNKTTENLACHETLPTYRKPFSLPLSFAVVFDFQGGFQVGKEDCDHEHIWDALHGRCHAIVCGRFYTNRNGRCVARNLSLANASSFNVSVTSSDCFRILLTEDEVEVFSNGSLVIRETGKEIRVGEYEIHNATVVLVCASDYRGLFRFSPVQSYFSLVCLVVSLVCSALHIFIYTSIPKLRNLPGKNLLSLTCSLFVGQFLFVSLIGATEGYGLCLFVSILLHYFLLASLFWMNVMSFDVFRTFTAKSHRVPDRSSRSSLFMRYSIYGWGTSALIVAAAIITEFTNVAPQYRPAYARNLCWINSKHGLGLFFVLPVGGILLENIILFVLTAHGIYSQQQAASFASKRAHTPGRLKKGQVNVKVKEGQPMRKERIKFFLYLKLALIMGLGWIFGFVASLGNVDILWFAFIFFNGLQGAFIFLGFDLKRKILYLAWEKVTGRPMKMTRRPGTASTGVDLSSPTTSKQTKITFASKSQGQGQVKVKIKVKVKVEVEVEVKLRV</sequence>
<dbReference type="InterPro" id="IPR000832">
    <property type="entry name" value="GPCR_2_secretin-like"/>
</dbReference>
<dbReference type="CDD" id="cd15039">
    <property type="entry name" value="7tmB3_Methuselah-like"/>
    <property type="match status" value="1"/>
</dbReference>
<evidence type="ECO:0000256" key="2">
    <source>
        <dbReference type="ARBA" id="ARBA00022692"/>
    </source>
</evidence>
<dbReference type="PANTHER" id="PTHR45902">
    <property type="entry name" value="LATROPHILIN RECEPTOR-LIKE PROTEIN A"/>
    <property type="match status" value="1"/>
</dbReference>
<dbReference type="Proteomes" id="UP000677054">
    <property type="component" value="Unassembled WGS sequence"/>
</dbReference>
<feature type="transmembrane region" description="Helical" evidence="5">
    <location>
        <begin position="449"/>
        <end position="470"/>
    </location>
</feature>
<evidence type="ECO:0000256" key="5">
    <source>
        <dbReference type="SAM" id="Phobius"/>
    </source>
</evidence>
<organism evidence="8">
    <name type="scientific">Darwinula stevensoni</name>
    <dbReference type="NCBI Taxonomy" id="69355"/>
    <lineage>
        <taxon>Eukaryota</taxon>
        <taxon>Metazoa</taxon>
        <taxon>Ecdysozoa</taxon>
        <taxon>Arthropoda</taxon>
        <taxon>Crustacea</taxon>
        <taxon>Oligostraca</taxon>
        <taxon>Ostracoda</taxon>
        <taxon>Podocopa</taxon>
        <taxon>Podocopida</taxon>
        <taxon>Darwinulocopina</taxon>
        <taxon>Darwinuloidea</taxon>
        <taxon>Darwinulidae</taxon>
        <taxon>Darwinula</taxon>
    </lineage>
</organism>
<accession>A0A7R8X553</accession>
<evidence type="ECO:0000256" key="3">
    <source>
        <dbReference type="ARBA" id="ARBA00022989"/>
    </source>
</evidence>
<dbReference type="AlphaFoldDB" id="A0A7R8X553"/>
<dbReference type="EMBL" id="LR899874">
    <property type="protein sequence ID" value="CAD7243045.1"/>
    <property type="molecule type" value="Genomic_DNA"/>
</dbReference>
<feature type="transmembrane region" description="Helical" evidence="5">
    <location>
        <begin position="698"/>
        <end position="718"/>
    </location>
</feature>
<feature type="chain" id="PRO_5036208974" description="G-protein coupled receptors family 2 profile 2 domain-containing protein" evidence="6">
    <location>
        <begin position="19"/>
        <end position="795"/>
    </location>
</feature>
<dbReference type="InterPro" id="IPR017981">
    <property type="entry name" value="GPCR_2-like_7TM"/>
</dbReference>
<keyword evidence="6" id="KW-0732">Signal</keyword>
<evidence type="ECO:0000256" key="1">
    <source>
        <dbReference type="ARBA" id="ARBA00004141"/>
    </source>
</evidence>
<evidence type="ECO:0000313" key="8">
    <source>
        <dbReference type="EMBL" id="CAD7243045.1"/>
    </source>
</evidence>
<feature type="transmembrane region" description="Helical" evidence="5">
    <location>
        <begin position="506"/>
        <end position="527"/>
    </location>
</feature>
<gene>
    <name evidence="8" type="ORF">DSTB1V02_LOCUS2982</name>
</gene>
<name>A0A7R8X553_9CRUS</name>
<feature type="domain" description="G-protein coupled receptors family 2 profile 2" evidence="7">
    <location>
        <begin position="447"/>
        <end position="722"/>
    </location>
</feature>
<evidence type="ECO:0000313" key="9">
    <source>
        <dbReference type="Proteomes" id="UP000677054"/>
    </source>
</evidence>
<keyword evidence="4 5" id="KW-0472">Membrane</keyword>
<evidence type="ECO:0000256" key="4">
    <source>
        <dbReference type="ARBA" id="ARBA00023136"/>
    </source>
</evidence>
<dbReference type="Gene3D" id="1.20.1070.10">
    <property type="entry name" value="Rhodopsin 7-helix transmembrane proteins"/>
    <property type="match status" value="1"/>
</dbReference>
<dbReference type="OrthoDB" id="6134459at2759"/>
<keyword evidence="9" id="KW-1185">Reference proteome</keyword>
<dbReference type="PANTHER" id="PTHR45902:SF3">
    <property type="entry name" value="G-PROTEIN COUPLED RECEPTORS FAMILY 2 PROFILE 2 DOMAIN-CONTAINING PROTEIN"/>
    <property type="match status" value="1"/>
</dbReference>
<feature type="signal peptide" evidence="6">
    <location>
        <begin position="1"/>
        <end position="18"/>
    </location>
</feature>
<feature type="transmembrane region" description="Helical" evidence="5">
    <location>
        <begin position="559"/>
        <end position="583"/>
    </location>
</feature>
<dbReference type="InterPro" id="IPR053231">
    <property type="entry name" value="GPCR_LN-TM7"/>
</dbReference>
<reference evidence="8" key="1">
    <citation type="submission" date="2020-11" db="EMBL/GenBank/DDBJ databases">
        <authorList>
            <person name="Tran Van P."/>
        </authorList>
    </citation>
    <scope>NUCLEOTIDE SEQUENCE</scope>
</reference>
<dbReference type="EMBL" id="CAJPEV010000357">
    <property type="protein sequence ID" value="CAG0884415.1"/>
    <property type="molecule type" value="Genomic_DNA"/>
</dbReference>
<keyword evidence="3 5" id="KW-1133">Transmembrane helix</keyword>
<proteinExistence type="predicted"/>